<accession>C7LPS9</accession>
<sequence>MPPLLHVILLFIAFIFPIPAFANTPVLVSAFELSQADAPQTLTILLSRAPRSVRSFVLDDSNRLVLDITEARLSGTATTLPAQHPLIFRVRAAQFNPTTVRVVLDLKDEVTHRIDAIPTSTENVAHKIVVSLAPMNPAAPPQKSALPTPPPQGVKPGIQKVHPAYTVALADTDGSPENKTLVFGESKAPSEDQEEPSPWGRLNFSGFLLAKIAQELHESGDPEQARNFRNTVRLEGKWTPPLPGNDPTAVPGASSTFLLASLQSDYLWFGPEHSTDDYDLDLYEGYISHATPDWDLRLGRQIVRWGKTDQISPADNVNPQDMREFFVPELEDRKIPNWMARIRLFPGDITLEGLFIPFFEENEFDFSGTTWALLGNQPSDLRIRESKPSKGLDDADLGLRTSASLAGWDVAASYLYATEKSPRLRFDPANPAGPTLHADYHRQHIWAVEFETTADKFGFRGEGAYFDKQSLHTESLDSVAKPVAHYVLGVDYLGEQDWYANVQLSHQHVFEYESRILFLRRDNFYLNGEINREFWRGNAMLKLRYALDLYDGGSFLTPEATLSYYKNLELTLGANVFFGPQDSLFGRYRDNDQVFCKAKYYF</sequence>
<dbReference type="EMBL" id="CP001629">
    <property type="protein sequence ID" value="ACU90308.1"/>
    <property type="molecule type" value="Genomic_DNA"/>
</dbReference>
<feature type="domain" description="AMIN" evidence="1">
    <location>
        <begin position="44"/>
        <end position="113"/>
    </location>
</feature>
<dbReference type="Gene3D" id="2.60.40.3500">
    <property type="match status" value="1"/>
</dbReference>
<dbReference type="InterPro" id="IPR021731">
    <property type="entry name" value="AMIN_dom"/>
</dbReference>
<proteinExistence type="predicted"/>
<evidence type="ECO:0000313" key="2">
    <source>
        <dbReference type="EMBL" id="ACU90308.1"/>
    </source>
</evidence>
<keyword evidence="3" id="KW-1185">Reference proteome</keyword>
<evidence type="ECO:0000313" key="3">
    <source>
        <dbReference type="Proteomes" id="UP000002216"/>
    </source>
</evidence>
<dbReference type="KEGG" id="dba:Dbac_2226"/>
<gene>
    <name evidence="2" type="ordered locus">Dbac_2226</name>
</gene>
<reference evidence="2 3" key="1">
    <citation type="journal article" date="2009" name="Stand. Genomic Sci.">
        <title>Complete genome sequence of Desulfomicrobium baculatum type strain (X).</title>
        <authorList>
            <person name="Copeland A."/>
            <person name="Spring S."/>
            <person name="Goker M."/>
            <person name="Schneider S."/>
            <person name="Lapidus A."/>
            <person name="Del Rio T.G."/>
            <person name="Tice H."/>
            <person name="Cheng J.F."/>
            <person name="Chen F."/>
            <person name="Nolan M."/>
            <person name="Bruce D."/>
            <person name="Goodwin L."/>
            <person name="Pitluck S."/>
            <person name="Ivanova N."/>
            <person name="Mavrommatis K."/>
            <person name="Ovchinnikova G."/>
            <person name="Pati A."/>
            <person name="Chen A."/>
            <person name="Palaniappan K."/>
            <person name="Land M."/>
            <person name="Hauser L."/>
            <person name="Chang Y.J."/>
            <person name="Jeffries C.C."/>
            <person name="Meincke L."/>
            <person name="Sims D."/>
            <person name="Brettin T."/>
            <person name="Detter J.C."/>
            <person name="Han C."/>
            <person name="Chain P."/>
            <person name="Bristow J."/>
            <person name="Eisen J.A."/>
            <person name="Markowitz V."/>
            <person name="Hugenholtz P."/>
            <person name="Kyrpides N.C."/>
            <person name="Klenk H.P."/>
            <person name="Lucas S."/>
        </authorList>
    </citation>
    <scope>NUCLEOTIDE SEQUENCE [LARGE SCALE GENOMIC DNA]</scope>
    <source>
        <strain evidence="3">DSM 4028 / VKM B-1378 / X</strain>
    </source>
</reference>
<dbReference type="Proteomes" id="UP000002216">
    <property type="component" value="Chromosome"/>
</dbReference>
<dbReference type="Pfam" id="PF06980">
    <property type="entry name" value="DUF1302"/>
    <property type="match status" value="1"/>
</dbReference>
<dbReference type="InterPro" id="IPR010727">
    <property type="entry name" value="DUF1302"/>
</dbReference>
<dbReference type="RefSeq" id="WP_015774397.1">
    <property type="nucleotide sequence ID" value="NC_013173.1"/>
</dbReference>
<evidence type="ECO:0000259" key="1">
    <source>
        <dbReference type="Pfam" id="PF11741"/>
    </source>
</evidence>
<name>C7LPS9_DESBD</name>
<dbReference type="HOGENOM" id="CLU_031778_1_0_7"/>
<dbReference type="Pfam" id="PF11741">
    <property type="entry name" value="AMIN"/>
    <property type="match status" value="1"/>
</dbReference>
<dbReference type="STRING" id="525897.Dbac_2226"/>
<dbReference type="AlphaFoldDB" id="C7LPS9"/>
<dbReference type="eggNOG" id="COG3103">
    <property type="taxonomic scope" value="Bacteria"/>
</dbReference>
<protein>
    <recommendedName>
        <fullName evidence="1">AMIN domain-containing protein</fullName>
    </recommendedName>
</protein>
<organism evidence="2 3">
    <name type="scientific">Desulfomicrobium baculatum (strain DSM 4028 / VKM B-1378 / X)</name>
    <name type="common">Desulfovibrio baculatus</name>
    <dbReference type="NCBI Taxonomy" id="525897"/>
    <lineage>
        <taxon>Bacteria</taxon>
        <taxon>Pseudomonadati</taxon>
        <taxon>Thermodesulfobacteriota</taxon>
        <taxon>Desulfovibrionia</taxon>
        <taxon>Desulfovibrionales</taxon>
        <taxon>Desulfomicrobiaceae</taxon>
        <taxon>Desulfomicrobium</taxon>
    </lineage>
</organism>